<gene>
    <name evidence="8" type="ORF">Krac_11578</name>
</gene>
<dbReference type="GO" id="GO:0016020">
    <property type="term" value="C:membrane"/>
    <property type="evidence" value="ECO:0007669"/>
    <property type="project" value="InterPro"/>
</dbReference>
<dbReference type="Gene3D" id="3.40.50.300">
    <property type="entry name" value="P-loop containing nucleotide triphosphate hydrolases"/>
    <property type="match status" value="1"/>
</dbReference>
<evidence type="ECO:0000313" key="8">
    <source>
        <dbReference type="EMBL" id="EFH89985.1"/>
    </source>
</evidence>
<dbReference type="Proteomes" id="UP000004508">
    <property type="component" value="Unassembled WGS sequence"/>
</dbReference>
<dbReference type="AlphaFoldDB" id="D6TCG8"/>
<dbReference type="STRING" id="485913.Krac_11578"/>
<sequence>MSNVALLEVNSLSKVYPNGYEALADVSFNLQAGEFVCIIGRSGAGKSTLLRCINGLISTTTGIVRMQGRDITSLNDEQKLLLRRQIGFIFQEFNLVGRLTALQNVLTGRLGYMNNLSALLGYFNANHREKALECLGRVHMLQRATYRADNLSGGEKQRVAIARSLAQEPLLLLADEPVASLDPELSWSVMGDLRNAAKELGVSTLVNIHDIETAKHFADRIIGIAQGRILYDGLPGELSDGLLQEIYRSENPAARSRYDENSQNAELEA</sequence>
<dbReference type="NCBIfam" id="TIGR02315">
    <property type="entry name" value="ABC_phnC"/>
    <property type="match status" value="1"/>
</dbReference>
<dbReference type="eggNOG" id="COG3638">
    <property type="taxonomic scope" value="Bacteria"/>
</dbReference>
<keyword evidence="2" id="KW-1003">Cell membrane</keyword>
<dbReference type="GO" id="GO:0005524">
    <property type="term" value="F:ATP binding"/>
    <property type="evidence" value="ECO:0007669"/>
    <property type="project" value="UniProtKB-KW"/>
</dbReference>
<dbReference type="CDD" id="cd03256">
    <property type="entry name" value="ABC_PhnC_transporter"/>
    <property type="match status" value="1"/>
</dbReference>
<dbReference type="InterPro" id="IPR027417">
    <property type="entry name" value="P-loop_NTPase"/>
</dbReference>
<dbReference type="PANTHER" id="PTHR43166">
    <property type="entry name" value="AMINO ACID IMPORT ATP-BINDING PROTEIN"/>
    <property type="match status" value="1"/>
</dbReference>
<protein>
    <submittedName>
        <fullName evidence="8">Phosphonate ABC transporter, ATPase subunit</fullName>
    </submittedName>
</protein>
<evidence type="ECO:0000313" key="9">
    <source>
        <dbReference type="Proteomes" id="UP000004508"/>
    </source>
</evidence>
<keyword evidence="9" id="KW-1185">Reference proteome</keyword>
<proteinExistence type="predicted"/>
<keyword evidence="5" id="KW-1278">Translocase</keyword>
<dbReference type="PANTHER" id="PTHR43166:SF6">
    <property type="entry name" value="PHOSPHONATES IMPORT ATP-BINDING PROTEIN PHNC"/>
    <property type="match status" value="1"/>
</dbReference>
<dbReference type="PROSITE" id="PS50893">
    <property type="entry name" value="ABC_TRANSPORTER_2"/>
    <property type="match status" value="1"/>
</dbReference>
<dbReference type="PROSITE" id="PS00211">
    <property type="entry name" value="ABC_TRANSPORTER_1"/>
    <property type="match status" value="1"/>
</dbReference>
<evidence type="ECO:0000256" key="3">
    <source>
        <dbReference type="ARBA" id="ARBA00022741"/>
    </source>
</evidence>
<dbReference type="SMART" id="SM00382">
    <property type="entry name" value="AAA"/>
    <property type="match status" value="1"/>
</dbReference>
<evidence type="ECO:0000256" key="2">
    <source>
        <dbReference type="ARBA" id="ARBA00022475"/>
    </source>
</evidence>
<dbReference type="RefSeq" id="WP_007906980.1">
    <property type="nucleotide sequence ID" value="NZ_ADVG01000001.1"/>
</dbReference>
<name>D6TCG8_KTERA</name>
<dbReference type="SUPFAM" id="SSF52540">
    <property type="entry name" value="P-loop containing nucleoside triphosphate hydrolases"/>
    <property type="match status" value="1"/>
</dbReference>
<dbReference type="InParanoid" id="D6TCG8"/>
<evidence type="ECO:0000256" key="4">
    <source>
        <dbReference type="ARBA" id="ARBA00022840"/>
    </source>
</evidence>
<dbReference type="InterPro" id="IPR003439">
    <property type="entry name" value="ABC_transporter-like_ATP-bd"/>
</dbReference>
<evidence type="ECO:0000256" key="5">
    <source>
        <dbReference type="ARBA" id="ARBA00022967"/>
    </source>
</evidence>
<organism evidence="8 9">
    <name type="scientific">Ktedonobacter racemifer DSM 44963</name>
    <dbReference type="NCBI Taxonomy" id="485913"/>
    <lineage>
        <taxon>Bacteria</taxon>
        <taxon>Bacillati</taxon>
        <taxon>Chloroflexota</taxon>
        <taxon>Ktedonobacteria</taxon>
        <taxon>Ktedonobacterales</taxon>
        <taxon>Ktedonobacteraceae</taxon>
        <taxon>Ktedonobacter</taxon>
    </lineage>
</organism>
<accession>D6TCG8</accession>
<reference evidence="8 9" key="1">
    <citation type="journal article" date="2011" name="Stand. Genomic Sci.">
        <title>Non-contiguous finished genome sequence and contextual data of the filamentous soil bacterium Ktedonobacter racemifer type strain (SOSP1-21).</title>
        <authorList>
            <person name="Chang Y.J."/>
            <person name="Land M."/>
            <person name="Hauser L."/>
            <person name="Chertkov O."/>
            <person name="Del Rio T.G."/>
            <person name="Nolan M."/>
            <person name="Copeland A."/>
            <person name="Tice H."/>
            <person name="Cheng J.F."/>
            <person name="Lucas S."/>
            <person name="Han C."/>
            <person name="Goodwin L."/>
            <person name="Pitluck S."/>
            <person name="Ivanova N."/>
            <person name="Ovchinikova G."/>
            <person name="Pati A."/>
            <person name="Chen A."/>
            <person name="Palaniappan K."/>
            <person name="Mavromatis K."/>
            <person name="Liolios K."/>
            <person name="Brettin T."/>
            <person name="Fiebig A."/>
            <person name="Rohde M."/>
            <person name="Abt B."/>
            <person name="Goker M."/>
            <person name="Detter J.C."/>
            <person name="Woyke T."/>
            <person name="Bristow J."/>
            <person name="Eisen J.A."/>
            <person name="Markowitz V."/>
            <person name="Hugenholtz P."/>
            <person name="Kyrpides N.C."/>
            <person name="Klenk H.P."/>
            <person name="Lapidus A."/>
        </authorList>
    </citation>
    <scope>NUCLEOTIDE SEQUENCE [LARGE SCALE GENOMIC DNA]</scope>
    <source>
        <strain evidence="9">DSM 44963</strain>
    </source>
</reference>
<dbReference type="GO" id="GO:0016887">
    <property type="term" value="F:ATP hydrolysis activity"/>
    <property type="evidence" value="ECO:0007669"/>
    <property type="project" value="InterPro"/>
</dbReference>
<evidence type="ECO:0000256" key="1">
    <source>
        <dbReference type="ARBA" id="ARBA00022448"/>
    </source>
</evidence>
<comment type="caution">
    <text evidence="8">The sequence shown here is derived from an EMBL/GenBank/DDBJ whole genome shotgun (WGS) entry which is preliminary data.</text>
</comment>
<dbReference type="InterPro" id="IPR050086">
    <property type="entry name" value="MetN_ABC_transporter-like"/>
</dbReference>
<keyword evidence="6" id="KW-0472">Membrane</keyword>
<keyword evidence="1" id="KW-0813">Transport</keyword>
<keyword evidence="3" id="KW-0547">Nucleotide-binding</keyword>
<dbReference type="EMBL" id="ADVG01000001">
    <property type="protein sequence ID" value="EFH89985.1"/>
    <property type="molecule type" value="Genomic_DNA"/>
</dbReference>
<dbReference type="GO" id="GO:0015416">
    <property type="term" value="F:ABC-type phosphonate transporter activity"/>
    <property type="evidence" value="ECO:0007669"/>
    <property type="project" value="InterPro"/>
</dbReference>
<evidence type="ECO:0000259" key="7">
    <source>
        <dbReference type="PROSITE" id="PS50893"/>
    </source>
</evidence>
<dbReference type="Pfam" id="PF00005">
    <property type="entry name" value="ABC_tran"/>
    <property type="match status" value="1"/>
</dbReference>
<keyword evidence="4" id="KW-0067">ATP-binding</keyword>
<dbReference type="InterPro" id="IPR003593">
    <property type="entry name" value="AAA+_ATPase"/>
</dbReference>
<dbReference type="InterPro" id="IPR012693">
    <property type="entry name" value="ABC_transpr_PhnC"/>
</dbReference>
<feature type="domain" description="ABC transporter" evidence="7">
    <location>
        <begin position="7"/>
        <end position="251"/>
    </location>
</feature>
<evidence type="ECO:0000256" key="6">
    <source>
        <dbReference type="ARBA" id="ARBA00023136"/>
    </source>
</evidence>
<dbReference type="InterPro" id="IPR017871">
    <property type="entry name" value="ABC_transporter-like_CS"/>
</dbReference>